<dbReference type="RefSeq" id="YP_004009758.1">
    <property type="nucleotide sequence ID" value="NC_014661.1"/>
</dbReference>
<keyword evidence="2" id="KW-1185">Reference proteome</keyword>
<evidence type="ECO:0000313" key="2">
    <source>
        <dbReference type="Proteomes" id="UP000008730"/>
    </source>
</evidence>
<dbReference type="KEGG" id="vg:9926032"/>
<dbReference type="EMBL" id="GU911519">
    <property type="protein sequence ID" value="ADG36106.1"/>
    <property type="molecule type" value="Genomic_DNA"/>
</dbReference>
<evidence type="ECO:0000313" key="1">
    <source>
        <dbReference type="EMBL" id="ADG36106.1"/>
    </source>
</evidence>
<dbReference type="GeneID" id="9926032"/>
<protein>
    <submittedName>
        <fullName evidence="1">Uncharacterized protein</fullName>
    </submittedName>
</protein>
<proteinExistence type="predicted"/>
<organism evidence="1 2">
    <name type="scientific">Acinetobacter phage Acj61</name>
    <dbReference type="NCBI Taxonomy" id="760732"/>
    <lineage>
        <taxon>Viruses</taxon>
        <taxon>Duplodnaviria</taxon>
        <taxon>Heunggongvirae</taxon>
        <taxon>Uroviricota</taxon>
        <taxon>Caudoviricetes</taxon>
        <taxon>Pantevenvirales</taxon>
        <taxon>Straboviridae</taxon>
        <taxon>Twarogvirinae</taxon>
        <taxon>Lasallevirus</taxon>
        <taxon>Lasallevirus Acj61</taxon>
        <taxon>Acinetobacter virus Acj61</taxon>
    </lineage>
</organism>
<gene>
    <name evidence="1" type="ORF">Acj61p141</name>
</gene>
<sequence>MSIAFWVCLSIILGIGLFVFGFIFTCKGADEELDKWYN</sequence>
<reference evidence="1 2" key="1">
    <citation type="journal article" date="2010" name="Virol. J.">
        <title>Genomes of the T4-related bacteriophages as windows on microbial genome evolution.</title>
        <authorList>
            <person name="Petrov V.M."/>
            <person name="Ratnayaka S."/>
            <person name="Nolan J.M."/>
            <person name="Miller E.S."/>
            <person name="Karam J.D."/>
        </authorList>
    </citation>
    <scope>NUCLEOTIDE SEQUENCE [LARGE SCALE GENOMIC DNA]</scope>
</reference>
<accession>E5E4C2</accession>
<dbReference type="Proteomes" id="UP000008730">
    <property type="component" value="Segment"/>
</dbReference>
<name>E5E4C2_9CAUD</name>